<dbReference type="EMBL" id="RQFT01000003">
    <property type="protein sequence ID" value="TGL08576.1"/>
    <property type="molecule type" value="Genomic_DNA"/>
</dbReference>
<keyword evidence="5" id="KW-0574">Periplasm</keyword>
<dbReference type="GO" id="GO:0004130">
    <property type="term" value="F:cytochrome-c peroxidase activity"/>
    <property type="evidence" value="ECO:0007669"/>
    <property type="project" value="TreeGrafter"/>
</dbReference>
<keyword evidence="7 9" id="KW-0408">Iron</keyword>
<dbReference type="GO" id="GO:0009055">
    <property type="term" value="F:electron transfer activity"/>
    <property type="evidence" value="ECO:0007669"/>
    <property type="project" value="InterPro"/>
</dbReference>
<feature type="domain" description="Cytochrome c" evidence="10">
    <location>
        <begin position="241"/>
        <end position="353"/>
    </location>
</feature>
<name>A0A7I0HWB3_9LEPT</name>
<dbReference type="InterPro" id="IPR051395">
    <property type="entry name" value="Cytochrome_c_Peroxidase/MauG"/>
</dbReference>
<evidence type="ECO:0000256" key="2">
    <source>
        <dbReference type="ARBA" id="ARBA00022617"/>
    </source>
</evidence>
<feature type="binding site" description="axial binding residue" evidence="9">
    <location>
        <position position="259"/>
    </location>
    <ligand>
        <name>heme c</name>
        <dbReference type="ChEBI" id="CHEBI:61717"/>
        <label>2</label>
    </ligand>
    <ligandPart>
        <name>Fe</name>
        <dbReference type="ChEBI" id="CHEBI:18248"/>
    </ligandPart>
</feature>
<dbReference type="AlphaFoldDB" id="A0A7I0HWB3"/>
<gene>
    <name evidence="11" type="ORF">EHQ43_05940</name>
</gene>
<keyword evidence="6" id="KW-0560">Oxidoreductase</keyword>
<feature type="binding site" description="covalent" evidence="8">
    <location>
        <position position="108"/>
    </location>
    <ligand>
        <name>heme c</name>
        <dbReference type="ChEBI" id="CHEBI:61717"/>
        <label>1</label>
    </ligand>
</feature>
<protein>
    <submittedName>
        <fullName evidence="11">Cytochrome-c peroxidase</fullName>
    </submittedName>
</protein>
<feature type="binding site" description="covalent" evidence="8">
    <location>
        <position position="255"/>
    </location>
    <ligand>
        <name>heme c</name>
        <dbReference type="ChEBI" id="CHEBI:61717"/>
        <label>2</label>
    </ligand>
</feature>
<dbReference type="InterPro" id="IPR026259">
    <property type="entry name" value="MauG/Cytc_peroxidase"/>
</dbReference>
<sequence length="359" mass="40730">MCIHLKVNHVKKFRIFKLLLFLFFWSILFQCENTKKQYSQKNQLTNILSLQIANDLAYAMNLQSLTKIQIGTMPDHSPGSENDTQPIINLGNKLFRDKNLSSNQIQACITCHPLDGRSAGMDRQSTSRGTFGQLGRRNTPTILNIGFSSIIFWDGRRNNLYDQAIDPFVNPLEMSLTSESELLQRIQNDTSYVDFFSNAFPEDPNINLHNVRIAISAFERSLVSKSRFDDFVNGNLLALNRQELEGLNLFIDIGCLNCHSGFSMGGNNFAKLESPSLYNPNDFGKFEVSGNTNDRYVFKIPSLRNVSLTPPYFHDGSVSTLKEAVERMNAYNLNRNLRSAEIEILIAFLKTLSDKTKSN</sequence>
<evidence type="ECO:0000256" key="7">
    <source>
        <dbReference type="ARBA" id="ARBA00023004"/>
    </source>
</evidence>
<evidence type="ECO:0000256" key="1">
    <source>
        <dbReference type="ARBA" id="ARBA00004418"/>
    </source>
</evidence>
<evidence type="ECO:0000256" key="8">
    <source>
        <dbReference type="PIRSR" id="PIRSR000294-1"/>
    </source>
</evidence>
<keyword evidence="4" id="KW-0732">Signal</keyword>
<feature type="binding site" description="axial binding residue" evidence="9">
    <location>
        <position position="112"/>
    </location>
    <ligand>
        <name>heme c</name>
        <dbReference type="ChEBI" id="CHEBI:61717"/>
        <label>1</label>
    </ligand>
    <ligandPart>
        <name>Fe</name>
        <dbReference type="ChEBI" id="CHEBI:18248"/>
    </ligandPart>
</feature>
<keyword evidence="2 8" id="KW-0349">Heme</keyword>
<accession>A0A7I0HWB3</accession>
<feature type="binding site" description="axial binding residue" evidence="9">
    <location>
        <position position="328"/>
    </location>
    <ligand>
        <name>heme c</name>
        <dbReference type="ChEBI" id="CHEBI:61717"/>
        <label>2</label>
    </ligand>
    <ligandPart>
        <name>Fe</name>
        <dbReference type="ChEBI" id="CHEBI:18248"/>
    </ligandPart>
</feature>
<evidence type="ECO:0000313" key="11">
    <source>
        <dbReference type="EMBL" id="TGL08576.1"/>
    </source>
</evidence>
<evidence type="ECO:0000256" key="3">
    <source>
        <dbReference type="ARBA" id="ARBA00022723"/>
    </source>
</evidence>
<keyword evidence="3 9" id="KW-0479">Metal-binding</keyword>
<dbReference type="GO" id="GO:0042597">
    <property type="term" value="C:periplasmic space"/>
    <property type="evidence" value="ECO:0007669"/>
    <property type="project" value="UniProtKB-SubCell"/>
</dbReference>
<dbReference type="InterPro" id="IPR036909">
    <property type="entry name" value="Cyt_c-like_dom_sf"/>
</dbReference>
<evidence type="ECO:0000259" key="10">
    <source>
        <dbReference type="PROSITE" id="PS51007"/>
    </source>
</evidence>
<dbReference type="InterPro" id="IPR009056">
    <property type="entry name" value="Cyt_c-like_dom"/>
</dbReference>
<evidence type="ECO:0000256" key="4">
    <source>
        <dbReference type="ARBA" id="ARBA00022729"/>
    </source>
</evidence>
<evidence type="ECO:0000256" key="6">
    <source>
        <dbReference type="ARBA" id="ARBA00023002"/>
    </source>
</evidence>
<dbReference type="PIRSF" id="PIRSF000294">
    <property type="entry name" value="Cytochrome-c_peroxidase"/>
    <property type="match status" value="1"/>
</dbReference>
<dbReference type="PANTHER" id="PTHR30600">
    <property type="entry name" value="CYTOCHROME C PEROXIDASE-RELATED"/>
    <property type="match status" value="1"/>
</dbReference>
<dbReference type="PANTHER" id="PTHR30600:SF7">
    <property type="entry name" value="CYTOCHROME C PEROXIDASE-RELATED"/>
    <property type="match status" value="1"/>
</dbReference>
<dbReference type="Proteomes" id="UP000297641">
    <property type="component" value="Unassembled WGS sequence"/>
</dbReference>
<dbReference type="SUPFAM" id="SSF46626">
    <property type="entry name" value="Cytochrome c"/>
    <property type="match status" value="2"/>
</dbReference>
<comment type="cofactor">
    <cofactor evidence="8">
        <name>heme</name>
        <dbReference type="ChEBI" id="CHEBI:30413"/>
    </cofactor>
    <text evidence="8">Binds 2 heme groups.</text>
</comment>
<proteinExistence type="predicted"/>
<comment type="caution">
    <text evidence="11">The sequence shown here is derived from an EMBL/GenBank/DDBJ whole genome shotgun (WGS) entry which is preliminary data.</text>
</comment>
<evidence type="ECO:0000256" key="9">
    <source>
        <dbReference type="PIRSR" id="PIRSR000294-2"/>
    </source>
</evidence>
<feature type="binding site" description="covalent" evidence="8">
    <location>
        <position position="111"/>
    </location>
    <ligand>
        <name>heme c</name>
        <dbReference type="ChEBI" id="CHEBI:61717"/>
        <label>1</label>
    </ligand>
</feature>
<comment type="subcellular location">
    <subcellularLocation>
        <location evidence="1">Periplasm</location>
    </subcellularLocation>
</comment>
<dbReference type="InterPro" id="IPR004852">
    <property type="entry name" value="Di-haem_cyt_c_peroxidsae"/>
</dbReference>
<organism evidence="11 12">
    <name type="scientific">Leptospira bouyouniensis</name>
    <dbReference type="NCBI Taxonomy" id="2484911"/>
    <lineage>
        <taxon>Bacteria</taxon>
        <taxon>Pseudomonadati</taxon>
        <taxon>Spirochaetota</taxon>
        <taxon>Spirochaetia</taxon>
        <taxon>Leptospirales</taxon>
        <taxon>Leptospiraceae</taxon>
        <taxon>Leptospira</taxon>
    </lineage>
</organism>
<comment type="PTM">
    <text evidence="8">Binds 2 heme groups per subunit.</text>
</comment>
<reference evidence="11 12" key="1">
    <citation type="journal article" date="2019" name="PLoS Negl. Trop. Dis.">
        <title>Revisiting the worldwide diversity of Leptospira species in the environment.</title>
        <authorList>
            <person name="Vincent A.T."/>
            <person name="Schiettekatte O."/>
            <person name="Bourhy P."/>
            <person name="Veyrier F.J."/>
            <person name="Picardeau M."/>
        </authorList>
    </citation>
    <scope>NUCLEOTIDE SEQUENCE [LARGE SCALE GENOMIC DNA]</scope>
    <source>
        <strain evidence="11 12">201800273</strain>
    </source>
</reference>
<evidence type="ECO:0000313" key="12">
    <source>
        <dbReference type="Proteomes" id="UP000297641"/>
    </source>
</evidence>
<dbReference type="PROSITE" id="PS51007">
    <property type="entry name" value="CYTC"/>
    <property type="match status" value="1"/>
</dbReference>
<dbReference type="Pfam" id="PF03150">
    <property type="entry name" value="CCP_MauG"/>
    <property type="match status" value="1"/>
</dbReference>
<dbReference type="Gene3D" id="1.10.760.10">
    <property type="entry name" value="Cytochrome c-like domain"/>
    <property type="match status" value="2"/>
</dbReference>
<dbReference type="GO" id="GO:0020037">
    <property type="term" value="F:heme binding"/>
    <property type="evidence" value="ECO:0007669"/>
    <property type="project" value="InterPro"/>
</dbReference>
<keyword evidence="11" id="KW-0575">Peroxidase</keyword>
<feature type="binding site" description="covalent" evidence="8">
    <location>
        <position position="258"/>
    </location>
    <ligand>
        <name>heme c</name>
        <dbReference type="ChEBI" id="CHEBI:61717"/>
        <label>2</label>
    </ligand>
</feature>
<dbReference type="GO" id="GO:0046872">
    <property type="term" value="F:metal ion binding"/>
    <property type="evidence" value="ECO:0007669"/>
    <property type="project" value="UniProtKB-KW"/>
</dbReference>
<evidence type="ECO:0000256" key="5">
    <source>
        <dbReference type="ARBA" id="ARBA00022764"/>
    </source>
</evidence>